<dbReference type="Gene3D" id="2.160.10.10">
    <property type="entry name" value="Hexapeptide repeat proteins"/>
    <property type="match status" value="1"/>
</dbReference>
<evidence type="ECO:0000259" key="2">
    <source>
        <dbReference type="Pfam" id="PF17836"/>
    </source>
</evidence>
<proteinExistence type="predicted"/>
<feature type="region of interest" description="Disordered" evidence="1">
    <location>
        <begin position="158"/>
        <end position="179"/>
    </location>
</feature>
<dbReference type="InterPro" id="IPR041561">
    <property type="entry name" value="PglD_N"/>
</dbReference>
<dbReference type="Pfam" id="PF17836">
    <property type="entry name" value="PglD_N"/>
    <property type="match status" value="1"/>
</dbReference>
<dbReference type="Gene3D" id="3.40.50.20">
    <property type="match status" value="1"/>
</dbReference>
<dbReference type="InterPro" id="IPR011004">
    <property type="entry name" value="Trimer_LpxA-like_sf"/>
</dbReference>
<evidence type="ECO:0000313" key="4">
    <source>
        <dbReference type="Proteomes" id="UP001561046"/>
    </source>
</evidence>
<organism evidence="3 4">
    <name type="scientific">Comamonas guangdongensis</name>
    <dbReference type="NCBI Taxonomy" id="510515"/>
    <lineage>
        <taxon>Bacteria</taxon>
        <taxon>Pseudomonadati</taxon>
        <taxon>Pseudomonadota</taxon>
        <taxon>Betaproteobacteria</taxon>
        <taxon>Burkholderiales</taxon>
        <taxon>Comamonadaceae</taxon>
        <taxon>Comamonas</taxon>
    </lineage>
</organism>
<dbReference type="EMBL" id="JBFYGN010000006">
    <property type="protein sequence ID" value="MEX8192611.1"/>
    <property type="molecule type" value="Genomic_DNA"/>
</dbReference>
<name>A0ABV3ZTH9_9BURK</name>
<gene>
    <name evidence="3" type="ORF">AB6724_07140</name>
</gene>
<accession>A0ABV3ZTH9</accession>
<comment type="caution">
    <text evidence="3">The sequence shown here is derived from an EMBL/GenBank/DDBJ whole genome shotgun (WGS) entry which is preliminary data.</text>
</comment>
<feature type="domain" description="PglD N-terminal" evidence="2">
    <location>
        <begin position="4"/>
        <end position="79"/>
    </location>
</feature>
<evidence type="ECO:0000256" key="1">
    <source>
        <dbReference type="SAM" id="MobiDB-lite"/>
    </source>
</evidence>
<sequence length="179" mass="18910">MSTRLFIFGTGSHARKVFHYARDLGWEVAAFVDEANDAHAPIADIGVICASELSDPKDGEAMFVAIGKPEVRSRLMDELAAAGWRLPNIVHRTAWLAPDAVLGDGVLVAAGAVVETAAVVGRGAIIDIGAQVDHDARVGAFAHLRAGQVCGPREVWPSPIQGEDGQALTPAGLNERKQE</sequence>
<dbReference type="RefSeq" id="WP_369337813.1">
    <property type="nucleotide sequence ID" value="NZ_JBFYGN010000006.1"/>
</dbReference>
<evidence type="ECO:0000313" key="3">
    <source>
        <dbReference type="EMBL" id="MEX8192611.1"/>
    </source>
</evidence>
<reference evidence="3 4" key="1">
    <citation type="journal article" date="2013" name="Int. J. Syst. Evol. Microbiol.">
        <title>Comamonas guangdongensis sp. nov., isolated from subterranean forest sediment, and emended description of the genus Comamonas.</title>
        <authorList>
            <person name="Zhang J."/>
            <person name="Wang Y."/>
            <person name="Zhou S."/>
            <person name="Wu C."/>
            <person name="He J."/>
            <person name="Li F."/>
        </authorList>
    </citation>
    <scope>NUCLEOTIDE SEQUENCE [LARGE SCALE GENOMIC DNA]</scope>
    <source>
        <strain evidence="3 4">CCTCC AB2011133</strain>
    </source>
</reference>
<dbReference type="Proteomes" id="UP001561046">
    <property type="component" value="Unassembled WGS sequence"/>
</dbReference>
<dbReference type="SUPFAM" id="SSF51161">
    <property type="entry name" value="Trimeric LpxA-like enzymes"/>
    <property type="match status" value="1"/>
</dbReference>
<keyword evidence="4" id="KW-1185">Reference proteome</keyword>
<protein>
    <recommendedName>
        <fullName evidence="2">PglD N-terminal domain-containing protein</fullName>
    </recommendedName>
</protein>